<proteinExistence type="inferred from homology"/>
<dbReference type="PANTHER" id="PTHR30632">
    <property type="entry name" value="MOLYBDATE-BINDING PERIPLASMIC PROTEIN"/>
    <property type="match status" value="1"/>
</dbReference>
<evidence type="ECO:0000256" key="4">
    <source>
        <dbReference type="SAM" id="SignalP"/>
    </source>
</evidence>
<dbReference type="Proteomes" id="UP001500399">
    <property type="component" value="Unassembled WGS sequence"/>
</dbReference>
<sequence length="269" mass="28916">MRWKKELLVFGLMSAVALNVVGCGGTAEQPSSSTTASSPVAAETENLTGQVLRIYCGAGMQKPFQKIADAFREKTGCDVQVTYANAAQIQTQIKTSQEGDFFIAGSEQEVKPVQESVKESKPLVRHIPVLAVSKGNPKGIDSLKSLTRGDVRVVMGDAQSTAIGKLSEKAFQDAGIKEALNITSTTTTAPQMATLLSMQEADAAILWKENCGDGVDIVSTDDLKPYIKTIPAARLKFRSDNRAADAFSTFLDSDEAHEIWKSFGYELAS</sequence>
<comment type="caution">
    <text evidence="5">The sequence shown here is derived from an EMBL/GenBank/DDBJ whole genome shotgun (WGS) entry which is preliminary data.</text>
</comment>
<dbReference type="InterPro" id="IPR050682">
    <property type="entry name" value="ModA/WtpA"/>
</dbReference>
<dbReference type="SUPFAM" id="SSF53850">
    <property type="entry name" value="Periplasmic binding protein-like II"/>
    <property type="match status" value="1"/>
</dbReference>
<dbReference type="PIRSF" id="PIRSF004846">
    <property type="entry name" value="ModA"/>
    <property type="match status" value="1"/>
</dbReference>
<evidence type="ECO:0000256" key="3">
    <source>
        <dbReference type="ARBA" id="ARBA00022729"/>
    </source>
</evidence>
<evidence type="ECO:0000313" key="6">
    <source>
        <dbReference type="Proteomes" id="UP001500399"/>
    </source>
</evidence>
<dbReference type="CDD" id="cd13517">
    <property type="entry name" value="PBP2_ModA3_like"/>
    <property type="match status" value="1"/>
</dbReference>
<keyword evidence="3 4" id="KW-0732">Signal</keyword>
<dbReference type="Pfam" id="PF13531">
    <property type="entry name" value="SBP_bac_11"/>
    <property type="match status" value="1"/>
</dbReference>
<feature type="chain" id="PRO_5046962766" evidence="4">
    <location>
        <begin position="20"/>
        <end position="269"/>
    </location>
</feature>
<evidence type="ECO:0000313" key="5">
    <source>
        <dbReference type="EMBL" id="GAA0211852.1"/>
    </source>
</evidence>
<accession>A0ABN0T485</accession>
<gene>
    <name evidence="5" type="primary">modA_2</name>
    <name evidence="5" type="ORF">GCM10008919_13940</name>
</gene>
<dbReference type="InterPro" id="IPR005950">
    <property type="entry name" value="ModA"/>
</dbReference>
<keyword evidence="2" id="KW-0479">Metal-binding</keyword>
<reference evidence="5 6" key="1">
    <citation type="journal article" date="2019" name="Int. J. Syst. Evol. Microbiol.">
        <title>The Global Catalogue of Microorganisms (GCM) 10K type strain sequencing project: providing services to taxonomists for standard genome sequencing and annotation.</title>
        <authorList>
            <consortium name="The Broad Institute Genomics Platform"/>
            <consortium name="The Broad Institute Genome Sequencing Center for Infectious Disease"/>
            <person name="Wu L."/>
            <person name="Ma J."/>
        </authorList>
    </citation>
    <scope>NUCLEOTIDE SEQUENCE [LARGE SCALE GENOMIC DNA]</scope>
    <source>
        <strain evidence="5 6">JCM 8542</strain>
    </source>
</reference>
<name>A0ABN0T485_9FIRM</name>
<evidence type="ECO:0000256" key="1">
    <source>
        <dbReference type="ARBA" id="ARBA00009175"/>
    </source>
</evidence>
<dbReference type="EMBL" id="BAAACR010000008">
    <property type="protein sequence ID" value="GAA0211852.1"/>
    <property type="molecule type" value="Genomic_DNA"/>
</dbReference>
<keyword evidence="6" id="KW-1185">Reference proteome</keyword>
<dbReference type="RefSeq" id="WP_304987073.1">
    <property type="nucleotide sequence ID" value="NZ_BAAACR010000008.1"/>
</dbReference>
<protein>
    <submittedName>
        <fullName evidence="5">Molybdate ABC transporter substrate-binding protein</fullName>
    </submittedName>
</protein>
<dbReference type="PANTHER" id="PTHR30632:SF0">
    <property type="entry name" value="SULFATE-BINDING PROTEIN"/>
    <property type="match status" value="1"/>
</dbReference>
<feature type="signal peptide" evidence="4">
    <location>
        <begin position="1"/>
        <end position="19"/>
    </location>
</feature>
<comment type="similarity">
    <text evidence="1">Belongs to the bacterial solute-binding protein ModA family.</text>
</comment>
<evidence type="ECO:0000256" key="2">
    <source>
        <dbReference type="ARBA" id="ARBA00022723"/>
    </source>
</evidence>
<dbReference type="Gene3D" id="3.40.190.10">
    <property type="entry name" value="Periplasmic binding protein-like II"/>
    <property type="match status" value="2"/>
</dbReference>
<organism evidence="5 6">
    <name type="scientific">Selenomonas dianae</name>
    <dbReference type="NCBI Taxonomy" id="135079"/>
    <lineage>
        <taxon>Bacteria</taxon>
        <taxon>Bacillati</taxon>
        <taxon>Bacillota</taxon>
        <taxon>Negativicutes</taxon>
        <taxon>Selenomonadales</taxon>
        <taxon>Selenomonadaceae</taxon>
        <taxon>Selenomonas</taxon>
    </lineage>
</organism>